<dbReference type="Proteomes" id="UP000579945">
    <property type="component" value="Unassembled WGS sequence"/>
</dbReference>
<dbReference type="AlphaFoldDB" id="A0A7W5V0G9"/>
<dbReference type="InterPro" id="IPR011032">
    <property type="entry name" value="GroES-like_sf"/>
</dbReference>
<dbReference type="GO" id="GO:0046872">
    <property type="term" value="F:metal ion binding"/>
    <property type="evidence" value="ECO:0007669"/>
    <property type="project" value="UniProtKB-KW"/>
</dbReference>
<accession>A0A7W5V0G9</accession>
<dbReference type="SUPFAM" id="SSF50129">
    <property type="entry name" value="GroES-like"/>
    <property type="match status" value="1"/>
</dbReference>
<evidence type="ECO:0000313" key="7">
    <source>
        <dbReference type="Proteomes" id="UP000579945"/>
    </source>
</evidence>
<dbReference type="InterPro" id="IPR013154">
    <property type="entry name" value="ADH-like_N"/>
</dbReference>
<dbReference type="GeneID" id="95386861"/>
<dbReference type="PANTHER" id="PTHR42813">
    <property type="entry name" value="ZINC-TYPE ALCOHOL DEHYDROGENASE-LIKE"/>
    <property type="match status" value="1"/>
</dbReference>
<keyword evidence="3" id="KW-0862">Zinc</keyword>
<name>A0A7W5V0G9_9ACTN</name>
<feature type="domain" description="Alcohol dehydrogenase-like N-terminal" evidence="5">
    <location>
        <begin position="25"/>
        <end position="132"/>
    </location>
</feature>
<protein>
    <recommendedName>
        <fullName evidence="8">Threonine dehydrogenase and related Zn-dependent dehydrogenases</fullName>
    </recommendedName>
</protein>
<gene>
    <name evidence="6" type="ORF">FHR33_000193</name>
</gene>
<organism evidence="6 7">
    <name type="scientific">Nonomuraea dietziae</name>
    <dbReference type="NCBI Taxonomy" id="65515"/>
    <lineage>
        <taxon>Bacteria</taxon>
        <taxon>Bacillati</taxon>
        <taxon>Actinomycetota</taxon>
        <taxon>Actinomycetes</taxon>
        <taxon>Streptosporangiales</taxon>
        <taxon>Streptosporangiaceae</taxon>
        <taxon>Nonomuraea</taxon>
    </lineage>
</organism>
<evidence type="ECO:0000313" key="6">
    <source>
        <dbReference type="EMBL" id="MBB3724333.1"/>
    </source>
</evidence>
<evidence type="ECO:0000256" key="1">
    <source>
        <dbReference type="ARBA" id="ARBA00001947"/>
    </source>
</evidence>
<comment type="caution">
    <text evidence="6">The sequence shown here is derived from an EMBL/GenBank/DDBJ whole genome shotgun (WGS) entry which is preliminary data.</text>
</comment>
<dbReference type="PANTHER" id="PTHR42813:SF2">
    <property type="entry name" value="DEHYDROGENASE, ZINC-CONTAINING, PUTATIVE (AFU_ORTHOLOGUE AFUA_2G02810)-RELATED"/>
    <property type="match status" value="1"/>
</dbReference>
<dbReference type="SUPFAM" id="SSF51735">
    <property type="entry name" value="NAD(P)-binding Rossmann-fold domains"/>
    <property type="match status" value="1"/>
</dbReference>
<dbReference type="Gene3D" id="3.40.50.720">
    <property type="entry name" value="NAD(P)-binding Rossmann-like Domain"/>
    <property type="match status" value="1"/>
</dbReference>
<evidence type="ECO:0000256" key="3">
    <source>
        <dbReference type="ARBA" id="ARBA00022833"/>
    </source>
</evidence>
<dbReference type="Pfam" id="PF08240">
    <property type="entry name" value="ADH_N"/>
    <property type="match status" value="1"/>
</dbReference>
<evidence type="ECO:0000256" key="2">
    <source>
        <dbReference type="ARBA" id="ARBA00022723"/>
    </source>
</evidence>
<feature type="domain" description="Alcohol dehydrogenase-like C-terminal" evidence="4">
    <location>
        <begin position="178"/>
        <end position="287"/>
    </location>
</feature>
<dbReference type="Pfam" id="PF00107">
    <property type="entry name" value="ADH_zinc_N"/>
    <property type="match status" value="1"/>
</dbReference>
<evidence type="ECO:0008006" key="8">
    <source>
        <dbReference type="Google" id="ProtNLM"/>
    </source>
</evidence>
<dbReference type="InterPro" id="IPR013149">
    <property type="entry name" value="ADH-like_C"/>
</dbReference>
<evidence type="ECO:0000259" key="5">
    <source>
        <dbReference type="Pfam" id="PF08240"/>
    </source>
</evidence>
<dbReference type="RefSeq" id="WP_312895295.1">
    <property type="nucleotide sequence ID" value="NZ_BAAAXX010000049.1"/>
</dbReference>
<dbReference type="EMBL" id="JACIBV010000001">
    <property type="protein sequence ID" value="MBB3724333.1"/>
    <property type="molecule type" value="Genomic_DNA"/>
</dbReference>
<reference evidence="6 7" key="1">
    <citation type="submission" date="2020-08" db="EMBL/GenBank/DDBJ databases">
        <title>Sequencing the genomes of 1000 actinobacteria strains.</title>
        <authorList>
            <person name="Klenk H.-P."/>
        </authorList>
    </citation>
    <scope>NUCLEOTIDE SEQUENCE [LARGE SCALE GENOMIC DNA]</scope>
    <source>
        <strain evidence="6 7">DSM 44320</strain>
    </source>
</reference>
<proteinExistence type="predicted"/>
<keyword evidence="7" id="KW-1185">Reference proteome</keyword>
<dbReference type="Gene3D" id="3.90.180.10">
    <property type="entry name" value="Medium-chain alcohol dehydrogenases, catalytic domain"/>
    <property type="match status" value="1"/>
</dbReference>
<sequence>MKAAVLQDVGEVHVADVPDPVIIEPTDALVRITLAAVCGSDLWPYRGHEKFSPGDRLGHEWLGVVQNVGREVTGIKSGNLVLAPFAFSDGTCGHCRDGMQTSCVRGGFWGGANQGGQAEAVRVPFADATLVPVRVDAGDDGLLRRLLPLADVMATGHHACVLAGVGPGRSVAVIGDGAVGLCAVLAARRAGAERIIAVGRHPDRLRLARTFGATDTLDADDPATVAELIDGTKGGVGSVAECVGTQSALDLALALTRPGGTIGSVGVPNGVHTVDLYRFFRSNIALRAGVAPVRRYLDPLVTDVLSGALDPSPVFTTEVPLGDVATAYQRMDRREVIKALVRT</sequence>
<dbReference type="InterPro" id="IPR036291">
    <property type="entry name" value="NAD(P)-bd_dom_sf"/>
</dbReference>
<evidence type="ECO:0000259" key="4">
    <source>
        <dbReference type="Pfam" id="PF00107"/>
    </source>
</evidence>
<keyword evidence="2" id="KW-0479">Metal-binding</keyword>
<comment type="cofactor">
    <cofactor evidence="1">
        <name>Zn(2+)</name>
        <dbReference type="ChEBI" id="CHEBI:29105"/>
    </cofactor>
</comment>